<dbReference type="Ensembl" id="ENSEBUT00000002423.1">
    <property type="protein sequence ID" value="ENSEBUP00000002077.1"/>
    <property type="gene ID" value="ENSEBUG00000001642.1"/>
</dbReference>
<proteinExistence type="predicted"/>
<dbReference type="Ensembl" id="ENSEBUT00000002406.1">
    <property type="protein sequence ID" value="ENSEBUP00000002060.1"/>
    <property type="gene ID" value="ENSEBUG00000001642.1"/>
</dbReference>
<sequence>MEGFEIVQIKIEDLNSFGPEEKVDKKDDSLTKVKVKTQVDRDEYWDVPQPKYSKPSLLEGHHYEALLENVMSEPDTYIGLNMDAHRTKECQDAQLESHSKDLLVKVKVKTEPDLDEHQAVLVPKESTFPLLQCHHHEELLEKVKTEPGAFVNADVQETKSCQDVQLCPREEREQGDTARHLDEGLHDVTEVSEDATNTDGRVNMEYPSIWTEKQYLHFKIANPWLGMSGEYLGCNTCSEVKSQGLGVFKTKGMSLSPEWTSATVTYSKAGDHQYHISCLRSKIYKHSTSKCHLHEEKNNYI</sequence>
<accession>A0A8C4PWQ8</accession>
<dbReference type="AlphaFoldDB" id="A0A8C4PWQ8"/>
<organism evidence="1 2">
    <name type="scientific">Eptatretus burgeri</name>
    <name type="common">Inshore hagfish</name>
    <dbReference type="NCBI Taxonomy" id="7764"/>
    <lineage>
        <taxon>Eukaryota</taxon>
        <taxon>Metazoa</taxon>
        <taxon>Chordata</taxon>
        <taxon>Craniata</taxon>
        <taxon>Vertebrata</taxon>
        <taxon>Cyclostomata</taxon>
        <taxon>Myxini</taxon>
        <taxon>Myxiniformes</taxon>
        <taxon>Myxinidae</taxon>
        <taxon>Eptatretinae</taxon>
        <taxon>Eptatretus</taxon>
    </lineage>
</organism>
<keyword evidence="2" id="KW-1185">Reference proteome</keyword>
<dbReference type="Proteomes" id="UP000694388">
    <property type="component" value="Unplaced"/>
</dbReference>
<evidence type="ECO:0000313" key="2">
    <source>
        <dbReference type="Proteomes" id="UP000694388"/>
    </source>
</evidence>
<name>A0A8C4PWQ8_EPTBU</name>
<protein>
    <submittedName>
        <fullName evidence="1">Uncharacterized protein</fullName>
    </submittedName>
</protein>
<reference evidence="1" key="1">
    <citation type="submission" date="2025-05" db="UniProtKB">
        <authorList>
            <consortium name="Ensembl"/>
        </authorList>
    </citation>
    <scope>IDENTIFICATION</scope>
</reference>
<evidence type="ECO:0000313" key="1">
    <source>
        <dbReference type="Ensembl" id="ENSEBUP00000002077.1"/>
    </source>
</evidence>